<accession>A0ABN2L3G3</accession>
<comment type="caution">
    <text evidence="2">The sequence shown here is derived from an EMBL/GenBank/DDBJ whole genome shotgun (WGS) entry which is preliminary data.</text>
</comment>
<sequence>MVVLLTLAGCGTADEPDPAPVTSKAASFAELAPDPVERCDYPTGTRKVVVTTADGVKLAGAEVGSGPRGLVLLHQRGADLCGWGEHVPALTKAGLRVLAIDLRCNGMSDCDRDSPGDTFDQTKDYATDAAGAAAYLRANGAAKVAVMGASMGAVTAVVAGGRFPDQFDAVVGLSVFSTTWNASGGASTDVRTAADAVPKIAAPVLIGVGGLDTGGTITAADARKLLAGAPAAARSTVVDRPESGRHGWNMLQDGEESILAEVLVFLKTNLPG</sequence>
<feature type="domain" description="Serine aminopeptidase S33" evidence="1">
    <location>
        <begin position="67"/>
        <end position="174"/>
    </location>
</feature>
<gene>
    <name evidence="2" type="ORF">GCM10009681_49740</name>
</gene>
<organism evidence="2 3">
    <name type="scientific">Luedemannella helvata</name>
    <dbReference type="NCBI Taxonomy" id="349315"/>
    <lineage>
        <taxon>Bacteria</taxon>
        <taxon>Bacillati</taxon>
        <taxon>Actinomycetota</taxon>
        <taxon>Actinomycetes</taxon>
        <taxon>Micromonosporales</taxon>
        <taxon>Micromonosporaceae</taxon>
        <taxon>Luedemannella</taxon>
    </lineage>
</organism>
<name>A0ABN2L3G3_9ACTN</name>
<evidence type="ECO:0000313" key="2">
    <source>
        <dbReference type="EMBL" id="GAA1772370.1"/>
    </source>
</evidence>
<dbReference type="Proteomes" id="UP001500655">
    <property type="component" value="Unassembled WGS sequence"/>
</dbReference>
<evidence type="ECO:0000313" key="3">
    <source>
        <dbReference type="Proteomes" id="UP001500655"/>
    </source>
</evidence>
<dbReference type="EMBL" id="BAAALS010000032">
    <property type="protein sequence ID" value="GAA1772370.1"/>
    <property type="molecule type" value="Genomic_DNA"/>
</dbReference>
<evidence type="ECO:0000259" key="1">
    <source>
        <dbReference type="Pfam" id="PF12146"/>
    </source>
</evidence>
<protein>
    <recommendedName>
        <fullName evidence="1">Serine aminopeptidase S33 domain-containing protein</fullName>
    </recommendedName>
</protein>
<keyword evidence="3" id="KW-1185">Reference proteome</keyword>
<dbReference type="Pfam" id="PF12146">
    <property type="entry name" value="Hydrolase_4"/>
    <property type="match status" value="1"/>
</dbReference>
<reference evidence="2 3" key="1">
    <citation type="journal article" date="2019" name="Int. J. Syst. Evol. Microbiol.">
        <title>The Global Catalogue of Microorganisms (GCM) 10K type strain sequencing project: providing services to taxonomists for standard genome sequencing and annotation.</title>
        <authorList>
            <consortium name="The Broad Institute Genomics Platform"/>
            <consortium name="The Broad Institute Genome Sequencing Center for Infectious Disease"/>
            <person name="Wu L."/>
            <person name="Ma J."/>
        </authorList>
    </citation>
    <scope>NUCLEOTIDE SEQUENCE [LARGE SCALE GENOMIC DNA]</scope>
    <source>
        <strain evidence="2 3">JCM 13249</strain>
    </source>
</reference>
<dbReference type="SUPFAM" id="SSF53474">
    <property type="entry name" value="alpha/beta-Hydrolases"/>
    <property type="match status" value="1"/>
</dbReference>
<dbReference type="InterPro" id="IPR022742">
    <property type="entry name" value="Hydrolase_4"/>
</dbReference>
<dbReference type="InterPro" id="IPR029058">
    <property type="entry name" value="AB_hydrolase_fold"/>
</dbReference>
<dbReference type="Gene3D" id="3.40.50.1820">
    <property type="entry name" value="alpha/beta hydrolase"/>
    <property type="match status" value="1"/>
</dbReference>
<proteinExistence type="predicted"/>